<evidence type="ECO:0000313" key="2">
    <source>
        <dbReference type="EMBL" id="VDP42927.1"/>
    </source>
</evidence>
<evidence type="ECO:0000313" key="3">
    <source>
        <dbReference type="Proteomes" id="UP000050761"/>
    </source>
</evidence>
<proteinExistence type="predicted"/>
<organism evidence="3 4">
    <name type="scientific">Heligmosomoides polygyrus</name>
    <name type="common">Parasitic roundworm</name>
    <dbReference type="NCBI Taxonomy" id="6339"/>
    <lineage>
        <taxon>Eukaryota</taxon>
        <taxon>Metazoa</taxon>
        <taxon>Ecdysozoa</taxon>
        <taxon>Nematoda</taxon>
        <taxon>Chromadorea</taxon>
        <taxon>Rhabditida</taxon>
        <taxon>Rhabditina</taxon>
        <taxon>Rhabditomorpha</taxon>
        <taxon>Strongyloidea</taxon>
        <taxon>Heligmosomidae</taxon>
        <taxon>Heligmosomoides</taxon>
    </lineage>
</organism>
<dbReference type="WBParaSite" id="HPBE_0002411601-mRNA-1">
    <property type="protein sequence ID" value="HPBE_0002411601-mRNA-1"/>
    <property type="gene ID" value="HPBE_0002411601"/>
</dbReference>
<dbReference type="Proteomes" id="UP000050761">
    <property type="component" value="Unassembled WGS sequence"/>
</dbReference>
<dbReference type="OrthoDB" id="10600669at2759"/>
<accession>A0A3P8CTJ8</accession>
<evidence type="ECO:0000259" key="1">
    <source>
        <dbReference type="PROSITE" id="PS50279"/>
    </source>
</evidence>
<dbReference type="SUPFAM" id="SSF57362">
    <property type="entry name" value="BPTI-like"/>
    <property type="match status" value="1"/>
</dbReference>
<protein>
    <submittedName>
        <fullName evidence="4">BPTI/Kunitz inhibitor domain-containing protein</fullName>
    </submittedName>
</protein>
<accession>A0A183GN46</accession>
<dbReference type="InterPro" id="IPR002223">
    <property type="entry name" value="Kunitz_BPTI"/>
</dbReference>
<dbReference type="Pfam" id="PF00014">
    <property type="entry name" value="Kunitz_BPTI"/>
    <property type="match status" value="1"/>
</dbReference>
<dbReference type="GO" id="GO:0004867">
    <property type="term" value="F:serine-type endopeptidase inhibitor activity"/>
    <property type="evidence" value="ECO:0007669"/>
    <property type="project" value="InterPro"/>
</dbReference>
<reference evidence="2 3" key="1">
    <citation type="submission" date="2018-11" db="EMBL/GenBank/DDBJ databases">
        <authorList>
            <consortium name="Pathogen Informatics"/>
        </authorList>
    </citation>
    <scope>NUCLEOTIDE SEQUENCE [LARGE SCALE GENOMIC DNA]</scope>
</reference>
<dbReference type="InterPro" id="IPR036880">
    <property type="entry name" value="Kunitz_BPTI_sf"/>
</dbReference>
<evidence type="ECO:0000313" key="4">
    <source>
        <dbReference type="WBParaSite" id="HPBE_0002411601-mRNA-1"/>
    </source>
</evidence>
<keyword evidence="3" id="KW-1185">Reference proteome</keyword>
<dbReference type="AlphaFoldDB" id="A0A183GN46"/>
<dbReference type="Gene3D" id="4.10.410.10">
    <property type="entry name" value="Pancreatic trypsin inhibitor Kunitz domain"/>
    <property type="match status" value="1"/>
</dbReference>
<feature type="domain" description="BPTI/Kunitz inhibitor" evidence="1">
    <location>
        <begin position="1"/>
        <end position="39"/>
    </location>
</feature>
<dbReference type="PROSITE" id="PS50279">
    <property type="entry name" value="BPTI_KUNITZ_2"/>
    <property type="match status" value="1"/>
</dbReference>
<name>A0A183GN46_HELPZ</name>
<sequence length="427" mass="46460">ELKWFFNKQRGACKSFWYGGCDVKARNFFGDIKSCRKTCGHKFAVSEEALKPHYIMSPPSDLHASPASTLPSPTSSYPEDISLFPPELEPTAFMMTQAASESTTGFVRNVDTAPHTYPKETTEESTNVSPTKTTLFINSAMDGTILALHSLLKVQTKVGDKRHLTLNIDANSIANKYCEGKLQRTLKREFKRTSLRLKWIGVLECQRACAHKMETSITPSGTSDRLREKMTSSVTLSSTVPNLSMSQIAADNPLALASTTQSSTFALVYPRKVVDFAKPLNVTGSSAKPWLTLRVKATLVTRRVIKANSEPPTVFSTVTASSIASTVPNSASTASSTAITSSTTASSAVVTTSSHTNVTRSTRAVALALNDAPEANELVFRSDLNQHLANEKRRLENRADLAYSSLVNHPVTVACMFLPFLLLVLSG</sequence>
<dbReference type="EMBL" id="UZAH01035865">
    <property type="protein sequence ID" value="VDP42927.1"/>
    <property type="molecule type" value="Genomic_DNA"/>
</dbReference>
<gene>
    <name evidence="2" type="ORF">HPBE_LOCUS24115</name>
</gene>
<reference evidence="4" key="2">
    <citation type="submission" date="2019-09" db="UniProtKB">
        <authorList>
            <consortium name="WormBaseParasite"/>
        </authorList>
    </citation>
    <scope>IDENTIFICATION</scope>
</reference>